<feature type="transmembrane region" description="Helical" evidence="1">
    <location>
        <begin position="165"/>
        <end position="183"/>
    </location>
</feature>
<protein>
    <submittedName>
        <fullName evidence="2">Membrane protein</fullName>
    </submittedName>
</protein>
<gene>
    <name evidence="2" type="ORF">ABID24_003516</name>
</gene>
<dbReference type="RefSeq" id="WP_257465591.1">
    <property type="nucleotide sequence ID" value="NZ_BAABXP010000002.1"/>
</dbReference>
<organism evidence="2 3">
    <name type="scientific">Blautia caecimuris</name>
    <dbReference type="NCBI Taxonomy" id="1796615"/>
    <lineage>
        <taxon>Bacteria</taxon>
        <taxon>Bacillati</taxon>
        <taxon>Bacillota</taxon>
        <taxon>Clostridia</taxon>
        <taxon>Lachnospirales</taxon>
        <taxon>Lachnospiraceae</taxon>
        <taxon>Blautia</taxon>
    </lineage>
</organism>
<sequence>MTERNKWKSMIEKIGHVCEGKYDSFWPMVMIFFTMSLTGWLWEVCLHLISDGSFVNRGFLHGPWLPIYGSGSILILTLLHKLRKKPLLEFLAIILLCGCIEYYISWFLEQMYDGMRWWDYSDYFLNLNGRICVEGLLAFGFGGMVIVYFYAPLLDHLFRRIPKKILAPACLVLILIFCADLIYSGKNPNLGIGIARYR</sequence>
<proteinExistence type="predicted"/>
<comment type="caution">
    <text evidence="2">The sequence shown here is derived from an EMBL/GenBank/DDBJ whole genome shotgun (WGS) entry which is preliminary data.</text>
</comment>
<dbReference type="Proteomes" id="UP001549106">
    <property type="component" value="Unassembled WGS sequence"/>
</dbReference>
<keyword evidence="1" id="KW-1133">Transmembrane helix</keyword>
<evidence type="ECO:0000313" key="3">
    <source>
        <dbReference type="Proteomes" id="UP001549106"/>
    </source>
</evidence>
<feature type="transmembrane region" description="Helical" evidence="1">
    <location>
        <begin position="62"/>
        <end position="80"/>
    </location>
</feature>
<feature type="transmembrane region" description="Helical" evidence="1">
    <location>
        <begin position="128"/>
        <end position="153"/>
    </location>
</feature>
<dbReference type="EMBL" id="JBEPMJ010000042">
    <property type="protein sequence ID" value="MET3752246.1"/>
    <property type="molecule type" value="Genomic_DNA"/>
</dbReference>
<keyword evidence="1" id="KW-0812">Transmembrane</keyword>
<dbReference type="Pfam" id="PF06541">
    <property type="entry name" value="ABC_trans_CmpB"/>
    <property type="match status" value="1"/>
</dbReference>
<keyword evidence="3" id="KW-1185">Reference proteome</keyword>
<accession>A0ABV2M780</accession>
<name>A0ABV2M780_9FIRM</name>
<feature type="transmembrane region" description="Helical" evidence="1">
    <location>
        <begin position="25"/>
        <end position="42"/>
    </location>
</feature>
<dbReference type="InterPro" id="IPR010540">
    <property type="entry name" value="CmpB_TMEM229"/>
</dbReference>
<evidence type="ECO:0000313" key="2">
    <source>
        <dbReference type="EMBL" id="MET3752246.1"/>
    </source>
</evidence>
<reference evidence="2 3" key="1">
    <citation type="submission" date="2024-06" db="EMBL/GenBank/DDBJ databases">
        <title>Genomic Encyclopedia of Type Strains, Phase IV (KMG-IV): sequencing the most valuable type-strain genomes for metagenomic binning, comparative biology and taxonomic classification.</title>
        <authorList>
            <person name="Goeker M."/>
        </authorList>
    </citation>
    <scope>NUCLEOTIDE SEQUENCE [LARGE SCALE GENOMIC DNA]</scope>
    <source>
        <strain evidence="2 3">DSM 29492</strain>
    </source>
</reference>
<evidence type="ECO:0000256" key="1">
    <source>
        <dbReference type="SAM" id="Phobius"/>
    </source>
</evidence>
<keyword evidence="1" id="KW-0472">Membrane</keyword>
<feature type="transmembrane region" description="Helical" evidence="1">
    <location>
        <begin position="87"/>
        <end position="108"/>
    </location>
</feature>